<evidence type="ECO:0000313" key="2">
    <source>
        <dbReference type="EMBL" id="XBT18210.1"/>
    </source>
</evidence>
<dbReference type="SUPFAM" id="SSF55194">
    <property type="entry name" value="Ribosome recycling factor, RRF"/>
    <property type="match status" value="1"/>
</dbReference>
<dbReference type="EMBL" id="CP157893">
    <property type="protein sequence ID" value="XBT18210.1"/>
    <property type="molecule type" value="Genomic_DNA"/>
</dbReference>
<dbReference type="Gene3D" id="3.30.1360.40">
    <property type="match status" value="1"/>
</dbReference>
<accession>A0AAU7QT00</accession>
<sequence>MLNIILNKFNNLFINFKTEIKNKILIKNINLNFLYNIKVFYINKFYHLVELANIKIINQNTIHIIPYINKVIKIIFNKIKDYNLYFKIVNKKNYLLLEKKSIDTLILKNIIIKLKNIYNTTIIKLKILREKLIKKIKTKELSKDDLYFFIKKININHINMKKKIYNFYILYKKNI</sequence>
<dbReference type="Gene3D" id="1.10.132.20">
    <property type="entry name" value="Ribosome-recycling factor"/>
    <property type="match status" value="1"/>
</dbReference>
<reference evidence="2" key="1">
    <citation type="submission" date="2024-06" db="EMBL/GenBank/DDBJ databases">
        <title>Diversity, functionality, and evolutionary history of bacterial symbionts in false click beetles (Coleoptera, Throscidae).</title>
        <authorList>
            <person name="Wierz J.C."/>
            <person name="Malm H."/>
            <person name="Kaltenpoth M."/>
            <person name="Engl T."/>
        </authorList>
    </citation>
    <scope>NUCLEOTIDE SEQUENCE</scope>
    <source>
        <strain evidence="2">Tser</strain>
    </source>
</reference>
<proteinExistence type="predicted"/>
<evidence type="ECO:0000259" key="1">
    <source>
        <dbReference type="Pfam" id="PF01765"/>
    </source>
</evidence>
<gene>
    <name evidence="2" type="ORF">ABNO52_00175</name>
</gene>
<feature type="domain" description="Ribosome recycling factor" evidence="1">
    <location>
        <begin position="22"/>
        <end position="167"/>
    </location>
</feature>
<dbReference type="InterPro" id="IPR036191">
    <property type="entry name" value="RRF_sf"/>
</dbReference>
<protein>
    <submittedName>
        <fullName evidence="2">Ribosome recycling factor</fullName>
    </submittedName>
</protein>
<dbReference type="AlphaFoldDB" id="A0AAU7QT00"/>
<dbReference type="InterPro" id="IPR023584">
    <property type="entry name" value="Ribosome_recyc_fac_dom"/>
</dbReference>
<name>A0AAU7QT00_9FLAO</name>
<organism evidence="2">
    <name type="scientific">Candidatus Shikimatogenerans sp. Tser</name>
    <dbReference type="NCBI Taxonomy" id="3158568"/>
    <lineage>
        <taxon>Bacteria</taxon>
        <taxon>Pseudomonadati</taxon>
        <taxon>Bacteroidota</taxon>
        <taxon>Flavobacteriia</taxon>
        <taxon>Flavobacteriales</taxon>
        <taxon>Candidatus Shikimatogenerans</taxon>
    </lineage>
</organism>
<dbReference type="Pfam" id="PF01765">
    <property type="entry name" value="RRF"/>
    <property type="match status" value="1"/>
</dbReference>